<keyword evidence="1" id="KW-0548">Nucleotidyltransferase</keyword>
<keyword evidence="2" id="KW-1185">Reference proteome</keyword>
<accession>A0A5B6X5N3</accession>
<dbReference type="AlphaFoldDB" id="A0A5B6X5N3"/>
<evidence type="ECO:0000313" key="2">
    <source>
        <dbReference type="Proteomes" id="UP000325315"/>
    </source>
</evidence>
<dbReference type="PANTHER" id="PTHR33116:SF86">
    <property type="entry name" value="REVERSE TRANSCRIPTASE DOMAIN-CONTAINING PROTEIN"/>
    <property type="match status" value="1"/>
</dbReference>
<keyword evidence="1" id="KW-0695">RNA-directed DNA polymerase</keyword>
<reference evidence="2" key="1">
    <citation type="journal article" date="2019" name="Plant Biotechnol. J.">
        <title>Genome sequencing of the Australian wild diploid species Gossypium australe highlights disease resistance and delayed gland morphogenesis.</title>
        <authorList>
            <person name="Cai Y."/>
            <person name="Cai X."/>
            <person name="Wang Q."/>
            <person name="Wang P."/>
            <person name="Zhang Y."/>
            <person name="Cai C."/>
            <person name="Xu Y."/>
            <person name="Wang K."/>
            <person name="Zhou Z."/>
            <person name="Wang C."/>
            <person name="Geng S."/>
            <person name="Li B."/>
            <person name="Dong Q."/>
            <person name="Hou Y."/>
            <person name="Wang H."/>
            <person name="Ai P."/>
            <person name="Liu Z."/>
            <person name="Yi F."/>
            <person name="Sun M."/>
            <person name="An G."/>
            <person name="Cheng J."/>
            <person name="Zhang Y."/>
            <person name="Shi Q."/>
            <person name="Xie Y."/>
            <person name="Shi X."/>
            <person name="Chang Y."/>
            <person name="Huang F."/>
            <person name="Chen Y."/>
            <person name="Hong S."/>
            <person name="Mi L."/>
            <person name="Sun Q."/>
            <person name="Zhang L."/>
            <person name="Zhou B."/>
            <person name="Peng R."/>
            <person name="Zhang X."/>
            <person name="Liu F."/>
        </authorList>
    </citation>
    <scope>NUCLEOTIDE SEQUENCE [LARGE SCALE GENOMIC DNA]</scope>
    <source>
        <strain evidence="2">cv. PA1801</strain>
    </source>
</reference>
<dbReference type="EMBL" id="SMMG02000001">
    <property type="protein sequence ID" value="KAA3488442.1"/>
    <property type="molecule type" value="Genomic_DNA"/>
</dbReference>
<keyword evidence="1" id="KW-0808">Transferase</keyword>
<name>A0A5B6X5N3_9ROSI</name>
<dbReference type="PANTHER" id="PTHR33116">
    <property type="entry name" value="REVERSE TRANSCRIPTASE ZINC-BINDING DOMAIN-CONTAINING PROTEIN-RELATED-RELATED"/>
    <property type="match status" value="1"/>
</dbReference>
<protein>
    <submittedName>
        <fullName evidence="1">Reverse transcriptase</fullName>
    </submittedName>
</protein>
<evidence type="ECO:0000313" key="1">
    <source>
        <dbReference type="EMBL" id="KAA3488442.1"/>
    </source>
</evidence>
<organism evidence="1 2">
    <name type="scientific">Gossypium australe</name>
    <dbReference type="NCBI Taxonomy" id="47621"/>
    <lineage>
        <taxon>Eukaryota</taxon>
        <taxon>Viridiplantae</taxon>
        <taxon>Streptophyta</taxon>
        <taxon>Embryophyta</taxon>
        <taxon>Tracheophyta</taxon>
        <taxon>Spermatophyta</taxon>
        <taxon>Magnoliopsida</taxon>
        <taxon>eudicotyledons</taxon>
        <taxon>Gunneridae</taxon>
        <taxon>Pentapetalae</taxon>
        <taxon>rosids</taxon>
        <taxon>malvids</taxon>
        <taxon>Malvales</taxon>
        <taxon>Malvaceae</taxon>
        <taxon>Malvoideae</taxon>
        <taxon>Gossypium</taxon>
    </lineage>
</organism>
<proteinExistence type="predicted"/>
<dbReference type="GO" id="GO:0003964">
    <property type="term" value="F:RNA-directed DNA polymerase activity"/>
    <property type="evidence" value="ECO:0007669"/>
    <property type="project" value="UniProtKB-KW"/>
</dbReference>
<comment type="caution">
    <text evidence="1">The sequence shown here is derived from an EMBL/GenBank/DDBJ whole genome shotgun (WGS) entry which is preliminary data.</text>
</comment>
<dbReference type="Proteomes" id="UP000325315">
    <property type="component" value="Unassembled WGS sequence"/>
</dbReference>
<sequence length="492" mass="56123">MVNAKLQMNMKVDREEIYWEQRARANWLKNRDRNTAFFHKFASQRKRLNRISCLEDSDGRIVEGDVGVGRIAHDYFVNLFSTQGVIDEEDILLGVDKCITDSMNANLDRPFTKEKIFSVLLLMSPIKDSGDDGLEVRFWPILGDEVACYCIGLLKGEVPINLINHTHIVLIPKVKNPRDEFSSHKPLQRTKRIFVGRLISDNIVAAYEILISMKNRRLGKEGSFALKLDMSKTYDRVEWWFIKGDHLSPYLFLLCGEGLSTLLRLRESSDAIRGTREVRGAPRVTHLLFADGSLIFGDATAMGTSNVLKVLQLYAKCSGQLVNFEKSSVFFSSNVDMRNRLDVGRILGIRHADNLEKYLSLPCMVGQNKKWAFASLRDKIQSQISSWSTRLLSIGGREVFIKSILPSNPNIRNDTADKRGIHFCGWSFFSKLKDDRGMGFKDLTKFNVTILAKQGWRILLHPTSLMARILRSKYFPNTRFLSTQLGFNPSLV</sequence>
<gene>
    <name evidence="1" type="ORF">EPI10_032196</name>
</gene>
<dbReference type="OrthoDB" id="691633at2759"/>